<dbReference type="Gene3D" id="3.40.50.300">
    <property type="entry name" value="P-loop containing nucleotide triphosphate hydrolases"/>
    <property type="match status" value="1"/>
</dbReference>
<organism evidence="1 2">
    <name type="scientific">Yinghuangia aomiensis</name>
    <dbReference type="NCBI Taxonomy" id="676205"/>
    <lineage>
        <taxon>Bacteria</taxon>
        <taxon>Bacillati</taxon>
        <taxon>Actinomycetota</taxon>
        <taxon>Actinomycetes</taxon>
        <taxon>Kitasatosporales</taxon>
        <taxon>Streptomycetaceae</taxon>
        <taxon>Yinghuangia</taxon>
    </lineage>
</organism>
<reference evidence="2" key="1">
    <citation type="journal article" date="2019" name="Int. J. Syst. Evol. Microbiol.">
        <title>The Global Catalogue of Microorganisms (GCM) 10K type strain sequencing project: providing services to taxonomists for standard genome sequencing and annotation.</title>
        <authorList>
            <consortium name="The Broad Institute Genomics Platform"/>
            <consortium name="The Broad Institute Genome Sequencing Center for Infectious Disease"/>
            <person name="Wu L."/>
            <person name="Ma J."/>
        </authorList>
    </citation>
    <scope>NUCLEOTIDE SEQUENCE [LARGE SCALE GENOMIC DNA]</scope>
    <source>
        <strain evidence="2">JCM 17986</strain>
    </source>
</reference>
<evidence type="ECO:0000313" key="2">
    <source>
        <dbReference type="Proteomes" id="UP001500466"/>
    </source>
</evidence>
<proteinExistence type="predicted"/>
<dbReference type="SUPFAM" id="SSF52540">
    <property type="entry name" value="P-loop containing nucleoside triphosphate hydrolases"/>
    <property type="match status" value="1"/>
</dbReference>
<name>A0ABP9HBY4_9ACTN</name>
<dbReference type="Proteomes" id="UP001500466">
    <property type="component" value="Unassembled WGS sequence"/>
</dbReference>
<protein>
    <submittedName>
        <fullName evidence="1">AAA family ATPase</fullName>
    </submittedName>
</protein>
<comment type="caution">
    <text evidence="1">The sequence shown here is derived from an EMBL/GenBank/DDBJ whole genome shotgun (WGS) entry which is preliminary data.</text>
</comment>
<keyword evidence="2" id="KW-1185">Reference proteome</keyword>
<sequence length="186" mass="19777">MSEPAENPPGRVVVLTGPPGAGKSTVAPRLADAFPASVHLHADDFWAFLRRGAIPPYLPAAQRQNEVVVGVLADAAFGYAAGGYTVILDGIVGPWFLDPFRECAKATGIELHYTVLRPDEETTVTRATGRTAATALTDAASVRHMHEQFADLGAFEEHVLDSSAMSAADTAAWVLDRVRDGRLVLA</sequence>
<evidence type="ECO:0000313" key="1">
    <source>
        <dbReference type="EMBL" id="GAA4966873.1"/>
    </source>
</evidence>
<dbReference type="RefSeq" id="WP_345676382.1">
    <property type="nucleotide sequence ID" value="NZ_BAABHS010000011.1"/>
</dbReference>
<dbReference type="InterPro" id="IPR027417">
    <property type="entry name" value="P-loop_NTPase"/>
</dbReference>
<accession>A0ABP9HBY4</accession>
<dbReference type="Pfam" id="PF13671">
    <property type="entry name" value="AAA_33"/>
    <property type="match status" value="1"/>
</dbReference>
<dbReference type="EMBL" id="BAABHS010000011">
    <property type="protein sequence ID" value="GAA4966873.1"/>
    <property type="molecule type" value="Genomic_DNA"/>
</dbReference>
<gene>
    <name evidence="1" type="ORF">GCM10023205_34440</name>
</gene>